<feature type="signal peptide" evidence="1">
    <location>
        <begin position="1"/>
        <end position="19"/>
    </location>
</feature>
<evidence type="ECO:0000256" key="1">
    <source>
        <dbReference type="SAM" id="SignalP"/>
    </source>
</evidence>
<accession>A0ABS8UV11</accession>
<feature type="chain" id="PRO_5046387429" evidence="1">
    <location>
        <begin position="20"/>
        <end position="82"/>
    </location>
</feature>
<keyword evidence="3" id="KW-1185">Reference proteome</keyword>
<reference evidence="2 3" key="1">
    <citation type="journal article" date="2021" name="BMC Genomics">
        <title>Datura genome reveals duplications of psychoactive alkaloid biosynthetic genes and high mutation rate following tissue culture.</title>
        <authorList>
            <person name="Rajewski A."/>
            <person name="Carter-House D."/>
            <person name="Stajich J."/>
            <person name="Litt A."/>
        </authorList>
    </citation>
    <scope>NUCLEOTIDE SEQUENCE [LARGE SCALE GENOMIC DNA]</scope>
    <source>
        <strain evidence="2">AR-01</strain>
    </source>
</reference>
<sequence length="82" mass="9064">MAFYFNVALLVMFVYLAESPSVKVIAARDMSATITEVKSKLTGNYNLMGGCGGYCRRNADCLDKACPRCFYDDTHHTSGCSY</sequence>
<protein>
    <submittedName>
        <fullName evidence="2">Uncharacterized protein</fullName>
    </submittedName>
</protein>
<dbReference type="Proteomes" id="UP000823775">
    <property type="component" value="Unassembled WGS sequence"/>
</dbReference>
<proteinExistence type="predicted"/>
<evidence type="ECO:0000313" key="3">
    <source>
        <dbReference type="Proteomes" id="UP000823775"/>
    </source>
</evidence>
<gene>
    <name evidence="2" type="ORF">HAX54_021593</name>
</gene>
<dbReference type="EMBL" id="JACEIK010002594">
    <property type="protein sequence ID" value="MCD9637987.1"/>
    <property type="molecule type" value="Genomic_DNA"/>
</dbReference>
<organism evidence="2 3">
    <name type="scientific">Datura stramonium</name>
    <name type="common">Jimsonweed</name>
    <name type="synonym">Common thornapple</name>
    <dbReference type="NCBI Taxonomy" id="4076"/>
    <lineage>
        <taxon>Eukaryota</taxon>
        <taxon>Viridiplantae</taxon>
        <taxon>Streptophyta</taxon>
        <taxon>Embryophyta</taxon>
        <taxon>Tracheophyta</taxon>
        <taxon>Spermatophyta</taxon>
        <taxon>Magnoliopsida</taxon>
        <taxon>eudicotyledons</taxon>
        <taxon>Gunneridae</taxon>
        <taxon>Pentapetalae</taxon>
        <taxon>asterids</taxon>
        <taxon>lamiids</taxon>
        <taxon>Solanales</taxon>
        <taxon>Solanaceae</taxon>
        <taxon>Solanoideae</taxon>
        <taxon>Datureae</taxon>
        <taxon>Datura</taxon>
    </lineage>
</organism>
<evidence type="ECO:0000313" key="2">
    <source>
        <dbReference type="EMBL" id="MCD9637987.1"/>
    </source>
</evidence>
<comment type="caution">
    <text evidence="2">The sequence shown here is derived from an EMBL/GenBank/DDBJ whole genome shotgun (WGS) entry which is preliminary data.</text>
</comment>
<name>A0ABS8UV11_DATST</name>
<keyword evidence="1" id="KW-0732">Signal</keyword>